<dbReference type="SUPFAM" id="SSF55060">
    <property type="entry name" value="GHMP Kinase, C-terminal domain"/>
    <property type="match status" value="1"/>
</dbReference>
<dbReference type="SUPFAM" id="SSF54211">
    <property type="entry name" value="Ribosomal protein S5 domain 2-like"/>
    <property type="match status" value="1"/>
</dbReference>
<dbReference type="Pfam" id="PF08544">
    <property type="entry name" value="GHMP_kinases_C"/>
    <property type="match status" value="1"/>
</dbReference>
<name>A0A0G0Y5G6_9BACT</name>
<dbReference type="InterPro" id="IPR006204">
    <property type="entry name" value="GHMP_kinase_N_dom"/>
</dbReference>
<dbReference type="GO" id="GO:0042352">
    <property type="term" value="P:GDP-L-fucose salvage"/>
    <property type="evidence" value="ECO:0007669"/>
    <property type="project" value="TreeGrafter"/>
</dbReference>
<dbReference type="EMBL" id="LCCN01000012">
    <property type="protein sequence ID" value="KKS31994.1"/>
    <property type="molecule type" value="Genomic_DNA"/>
</dbReference>
<evidence type="ECO:0000313" key="8">
    <source>
        <dbReference type="EMBL" id="KKS31994.1"/>
    </source>
</evidence>
<dbReference type="PIRSF" id="PIRSF036406">
    <property type="entry name" value="Hept_kin"/>
    <property type="match status" value="1"/>
</dbReference>
<dbReference type="InterPro" id="IPR020568">
    <property type="entry name" value="Ribosomal_Su5_D2-typ_SF"/>
</dbReference>
<evidence type="ECO:0000259" key="7">
    <source>
        <dbReference type="Pfam" id="PF08544"/>
    </source>
</evidence>
<evidence type="ECO:0000256" key="1">
    <source>
        <dbReference type="ARBA" id="ARBA00022679"/>
    </source>
</evidence>
<evidence type="ECO:0000313" key="9">
    <source>
        <dbReference type="Proteomes" id="UP000034160"/>
    </source>
</evidence>
<dbReference type="AlphaFoldDB" id="A0A0G0Y5G6"/>
<evidence type="ECO:0008006" key="10">
    <source>
        <dbReference type="Google" id="ProtNLM"/>
    </source>
</evidence>
<reference evidence="8 9" key="1">
    <citation type="journal article" date="2015" name="Nature">
        <title>rRNA introns, odd ribosomes, and small enigmatic genomes across a large radiation of phyla.</title>
        <authorList>
            <person name="Brown C.T."/>
            <person name="Hug L.A."/>
            <person name="Thomas B.C."/>
            <person name="Sharon I."/>
            <person name="Castelle C.J."/>
            <person name="Singh A."/>
            <person name="Wilkins M.J."/>
            <person name="Williams K.H."/>
            <person name="Banfield J.F."/>
        </authorList>
    </citation>
    <scope>NUCLEOTIDE SEQUENCE [LARGE SCALE GENOMIC DNA]</scope>
</reference>
<keyword evidence="2" id="KW-0547">Nucleotide-binding</keyword>
<dbReference type="PANTHER" id="PTHR32463">
    <property type="entry name" value="L-FUCOSE KINASE"/>
    <property type="match status" value="1"/>
</dbReference>
<protein>
    <recommendedName>
        <fullName evidence="10">GHMP kinase</fullName>
    </recommendedName>
</protein>
<feature type="domain" description="GHMP kinase C-terminal" evidence="7">
    <location>
        <begin position="240"/>
        <end position="316"/>
    </location>
</feature>
<dbReference type="InterPro" id="IPR013750">
    <property type="entry name" value="GHMP_kinase_C_dom"/>
</dbReference>
<feature type="domain" description="GHMP kinase N-terminal" evidence="6">
    <location>
        <begin position="86"/>
        <end position="168"/>
    </location>
</feature>
<evidence type="ECO:0000256" key="5">
    <source>
        <dbReference type="ARBA" id="ARBA00038121"/>
    </source>
</evidence>
<dbReference type="GO" id="GO:0005524">
    <property type="term" value="F:ATP binding"/>
    <property type="evidence" value="ECO:0007669"/>
    <property type="project" value="UniProtKB-KW"/>
</dbReference>
<dbReference type="PATRIC" id="fig|1618356.3.peg.579"/>
<evidence type="ECO:0000256" key="2">
    <source>
        <dbReference type="ARBA" id="ARBA00022741"/>
    </source>
</evidence>
<comment type="caution">
    <text evidence="8">The sequence shown here is derived from an EMBL/GenBank/DDBJ whole genome shotgun (WGS) entry which is preliminary data.</text>
</comment>
<evidence type="ECO:0000256" key="3">
    <source>
        <dbReference type="ARBA" id="ARBA00022777"/>
    </source>
</evidence>
<dbReference type="InterPro" id="IPR052203">
    <property type="entry name" value="GHMP_Kinase-Related"/>
</dbReference>
<dbReference type="Pfam" id="PF00288">
    <property type="entry name" value="GHMP_kinases_N"/>
    <property type="match status" value="1"/>
</dbReference>
<dbReference type="InterPro" id="IPR001174">
    <property type="entry name" value="HddA/FKP"/>
</dbReference>
<dbReference type="InterPro" id="IPR036554">
    <property type="entry name" value="GHMP_kinase_C_sf"/>
</dbReference>
<dbReference type="PRINTS" id="PR00960">
    <property type="entry name" value="LMBPPROTEIN"/>
</dbReference>
<dbReference type="InterPro" id="IPR014606">
    <property type="entry name" value="Heptose_7-P_kinase"/>
</dbReference>
<keyword evidence="3" id="KW-0418">Kinase</keyword>
<sequence length="340" mass="37628">MLKYREYGFLNFKMIITRTPLRISFLGGGTDFANFYNKYSGCVLTTAINKYVYCIVKERFDKHIYINYSEKEIVNKVSEIKHELVREALKKVGIKEGIEIAFMSDIPSSGSGLGSSSSVTVGVLNALYQYKGLSVDAQRLAREACEIEIKILKKPIGVQDQYIAAYGGVRFIEFNKRGVRVKDLGLSNEKLDDLKNYMMIFFTGRTRKADSILAEQASNIKSQISNLKAMAQMAREGKALLENGQMIKLGKLLDEGWKLKKQLASKISDPEIDKIYNAAKKAGAIGGKISGAGGGGFLTLFVPSGKREMVRKAVTACLPAGREMPVGLSRDGSKVIFNIR</sequence>
<dbReference type="PANTHER" id="PTHR32463:SF0">
    <property type="entry name" value="L-FUCOSE KINASE"/>
    <property type="match status" value="1"/>
</dbReference>
<dbReference type="GO" id="GO:0050201">
    <property type="term" value="F:fucokinase activity"/>
    <property type="evidence" value="ECO:0007669"/>
    <property type="project" value="TreeGrafter"/>
</dbReference>
<proteinExistence type="inferred from homology"/>
<dbReference type="Gene3D" id="3.30.230.120">
    <property type="match status" value="1"/>
</dbReference>
<organism evidence="8 9">
    <name type="scientific">Candidatus Amesbacteria bacterium GW2011_GWA2_42_12</name>
    <dbReference type="NCBI Taxonomy" id="1618356"/>
    <lineage>
        <taxon>Bacteria</taxon>
        <taxon>Candidatus Amesiibacteriota</taxon>
    </lineage>
</organism>
<gene>
    <name evidence="8" type="ORF">UU93_C0012G0013</name>
</gene>
<comment type="similarity">
    <text evidence="5">Belongs to the GHMP kinase family.</text>
</comment>
<dbReference type="Proteomes" id="UP000034160">
    <property type="component" value="Unassembled WGS sequence"/>
</dbReference>
<keyword evidence="1" id="KW-0808">Transferase</keyword>
<evidence type="ECO:0000256" key="4">
    <source>
        <dbReference type="ARBA" id="ARBA00022840"/>
    </source>
</evidence>
<dbReference type="STRING" id="1618356.UU93_C0012G0013"/>
<accession>A0A0G0Y5G6</accession>
<keyword evidence="4" id="KW-0067">ATP-binding</keyword>
<evidence type="ECO:0000259" key="6">
    <source>
        <dbReference type="Pfam" id="PF00288"/>
    </source>
</evidence>